<feature type="domain" description="Arrestin C-terminal-like" evidence="3">
    <location>
        <begin position="209"/>
        <end position="368"/>
    </location>
</feature>
<name>A0A0D2U397_CAPO3</name>
<dbReference type="GO" id="GO:0001664">
    <property type="term" value="F:G protein-coupled receptor binding"/>
    <property type="evidence" value="ECO:0007669"/>
    <property type="project" value="TreeGrafter"/>
</dbReference>
<dbReference type="SUPFAM" id="SSF81296">
    <property type="entry name" value="E set domains"/>
    <property type="match status" value="2"/>
</dbReference>
<evidence type="ECO:0000259" key="3">
    <source>
        <dbReference type="SMART" id="SM01017"/>
    </source>
</evidence>
<dbReference type="InterPro" id="IPR014753">
    <property type="entry name" value="Arrestin_N"/>
</dbReference>
<comment type="similarity">
    <text evidence="1">Belongs to the arrestin family.</text>
</comment>
<dbReference type="InterPro" id="IPR014756">
    <property type="entry name" value="Ig_E-set"/>
</dbReference>
<dbReference type="PRINTS" id="PR00309">
    <property type="entry name" value="ARRESTIN"/>
</dbReference>
<dbReference type="InterPro" id="IPR000698">
    <property type="entry name" value="Arrestin"/>
</dbReference>
<dbReference type="GO" id="GO:0005737">
    <property type="term" value="C:cytoplasm"/>
    <property type="evidence" value="ECO:0007669"/>
    <property type="project" value="TreeGrafter"/>
</dbReference>
<dbReference type="PANTHER" id="PTHR11792:SF17">
    <property type="entry name" value="KURTZ ARRESTIN"/>
    <property type="match status" value="1"/>
</dbReference>
<dbReference type="PhylomeDB" id="A0A0D2U397"/>
<sequence>MSNGGAAAGAKSSSNTRRVFKKQSYDEQLTLYIPTREFVDAGAHVDVVDAVVLIDDIVRKNKEKKVFVKLTGCFRYGNNDWDVLGVGFEKALYEVTVPVYPPPEKYERITKFQERMCKKLGRNSFPATLSFRPNLPSSVQLLTIGQEEKKKSSNGVVDNCGVFYDVIAYVAKDVAEAPNKKHAARFAIKKVPHTPASADGVSISKIVVEKKDPNVEVALSRHLYYHGEPIEVELAIANTSRDIKSIEIRLIQLLTLQMADAPKSWKYKNKLTFLESTADCPIVKGTTYKRTFTLQPIIPNAQDKKEVRHVAIDSTETGEDPKLAATTRLTHSGADTNAGLIVNYYVHVTLHRALGNIKAKVPFTLSHHERPKPSKASAAASLKSSSASHQVSASSSQSGASTSAAASALLQPPDNSSSHSGGATEYMSGADLDDLGDWDEEDSKLSEEFAKFISDRAKNYD</sequence>
<dbReference type="InParanoid" id="A0A0D2U397"/>
<accession>A0A0D2U397</accession>
<dbReference type="RefSeq" id="XP_004365948.2">
    <property type="nucleotide sequence ID" value="XM_004365891.2"/>
</dbReference>
<evidence type="ECO:0000256" key="1">
    <source>
        <dbReference type="ARBA" id="ARBA00005298"/>
    </source>
</evidence>
<dbReference type="PANTHER" id="PTHR11792">
    <property type="entry name" value="ARRESTIN"/>
    <property type="match status" value="1"/>
</dbReference>
<evidence type="ECO:0000256" key="2">
    <source>
        <dbReference type="SAM" id="MobiDB-lite"/>
    </source>
</evidence>
<feature type="region of interest" description="Disordered" evidence="2">
    <location>
        <begin position="365"/>
        <end position="439"/>
    </location>
</feature>
<evidence type="ECO:0000313" key="4">
    <source>
        <dbReference type="EMBL" id="KJE89641.1"/>
    </source>
</evidence>
<dbReference type="InterPro" id="IPR014752">
    <property type="entry name" value="Arrestin-like_C"/>
</dbReference>
<dbReference type="GO" id="GO:0007165">
    <property type="term" value="P:signal transduction"/>
    <property type="evidence" value="ECO:0007669"/>
    <property type="project" value="InterPro"/>
</dbReference>
<reference evidence="5" key="1">
    <citation type="submission" date="2011-02" db="EMBL/GenBank/DDBJ databases">
        <title>The Genome Sequence of Capsaspora owczarzaki ATCC 30864.</title>
        <authorList>
            <person name="Russ C."/>
            <person name="Cuomo C."/>
            <person name="Burger G."/>
            <person name="Gray M.W."/>
            <person name="Holland P.W.H."/>
            <person name="King N."/>
            <person name="Lang F.B.F."/>
            <person name="Roger A.J."/>
            <person name="Ruiz-Trillo I."/>
            <person name="Young S.K."/>
            <person name="Zeng Q."/>
            <person name="Gargeya S."/>
            <person name="Alvarado L."/>
            <person name="Berlin A."/>
            <person name="Chapman S.B."/>
            <person name="Chen Z."/>
            <person name="Freedman E."/>
            <person name="Gellesch M."/>
            <person name="Goldberg J."/>
            <person name="Griggs A."/>
            <person name="Gujja S."/>
            <person name="Heilman E."/>
            <person name="Heiman D."/>
            <person name="Howarth C."/>
            <person name="Mehta T."/>
            <person name="Neiman D."/>
            <person name="Pearson M."/>
            <person name="Roberts A."/>
            <person name="Saif S."/>
            <person name="Shea T."/>
            <person name="Shenoy N."/>
            <person name="Sisk P."/>
            <person name="Stolte C."/>
            <person name="Sykes S."/>
            <person name="White J."/>
            <person name="Yandava C."/>
            <person name="Haas B."/>
            <person name="Nusbaum C."/>
            <person name="Birren B."/>
        </authorList>
    </citation>
    <scope>NUCLEOTIDE SEQUENCE</scope>
    <source>
        <strain evidence="5">ATCC 30864</strain>
    </source>
</reference>
<dbReference type="GO" id="GO:0002031">
    <property type="term" value="P:G protein-coupled receptor internalization"/>
    <property type="evidence" value="ECO:0007669"/>
    <property type="project" value="TreeGrafter"/>
</dbReference>
<gene>
    <name evidence="4" type="ORF">CAOG_001077</name>
</gene>
<dbReference type="EMBL" id="KE346360">
    <property type="protein sequence ID" value="KJE89641.1"/>
    <property type="molecule type" value="Genomic_DNA"/>
</dbReference>
<dbReference type="InterPro" id="IPR011021">
    <property type="entry name" value="Arrestin-like_N"/>
</dbReference>
<dbReference type="Pfam" id="PF00339">
    <property type="entry name" value="Arrestin_N"/>
    <property type="match status" value="1"/>
</dbReference>
<feature type="compositionally biased region" description="Low complexity" evidence="2">
    <location>
        <begin position="374"/>
        <end position="408"/>
    </location>
</feature>
<dbReference type="Gene3D" id="2.60.40.840">
    <property type="match status" value="1"/>
</dbReference>
<keyword evidence="5" id="KW-1185">Reference proteome</keyword>
<dbReference type="OrthoDB" id="298939at2759"/>
<dbReference type="Gene3D" id="2.60.40.640">
    <property type="match status" value="1"/>
</dbReference>
<proteinExistence type="inferred from homology"/>
<dbReference type="Proteomes" id="UP000008743">
    <property type="component" value="Unassembled WGS sequence"/>
</dbReference>
<dbReference type="AlphaFoldDB" id="A0A0D2U397"/>
<evidence type="ECO:0000313" key="5">
    <source>
        <dbReference type="Proteomes" id="UP000008743"/>
    </source>
</evidence>
<protein>
    <recommendedName>
        <fullName evidence="3">Arrestin C-terminal-like domain-containing protein</fullName>
    </recommendedName>
</protein>
<dbReference type="STRING" id="595528.A0A0D2U397"/>
<dbReference type="eggNOG" id="KOG3865">
    <property type="taxonomic scope" value="Eukaryota"/>
</dbReference>
<dbReference type="SMART" id="SM01017">
    <property type="entry name" value="Arrestin_C"/>
    <property type="match status" value="1"/>
</dbReference>
<dbReference type="Pfam" id="PF02752">
    <property type="entry name" value="Arrestin_C"/>
    <property type="match status" value="1"/>
</dbReference>
<dbReference type="InterPro" id="IPR011022">
    <property type="entry name" value="Arrestin_C-like"/>
</dbReference>
<organism evidence="4 5">
    <name type="scientific">Capsaspora owczarzaki (strain ATCC 30864)</name>
    <dbReference type="NCBI Taxonomy" id="595528"/>
    <lineage>
        <taxon>Eukaryota</taxon>
        <taxon>Filasterea</taxon>
        <taxon>Capsaspora</taxon>
    </lineage>
</organism>